<gene>
    <name evidence="5" type="ORF">EHS25_006363</name>
</gene>
<dbReference type="Gene3D" id="3.40.50.720">
    <property type="entry name" value="NAD(P)-binding Rossmann-like Domain"/>
    <property type="match status" value="1"/>
</dbReference>
<keyword evidence="3" id="KW-0560">Oxidoreductase</keyword>
<evidence type="ECO:0000313" key="6">
    <source>
        <dbReference type="Proteomes" id="UP000279259"/>
    </source>
</evidence>
<name>A0A427YRR9_9TREE</name>
<sequence length="253" mass="26886">MENHTKVAVVTGASSGIGRAAAIALNSAGWTVVLSGRRADALAETVQAMPADSRSKTLVVSGDLSSPDDVRNLFASVKTTYGRLDVLFNNAGVPSPKVPIEEMSLDSFNHVIGVNVTAVFQCCQEAIRIMKEQVPRGGRIINNGSVSAHVPRPLSAPYTMSKHAIWGLTKTIALDYRPFNIACSQLDIGNAQSSMSDAKPKGVLQADGSVRSEPVMDARYAGEAVVYMANLPLEVNILNQTIMATNMPFVGRG</sequence>
<dbReference type="GO" id="GO:0016491">
    <property type="term" value="F:oxidoreductase activity"/>
    <property type="evidence" value="ECO:0007669"/>
    <property type="project" value="UniProtKB-KW"/>
</dbReference>
<dbReference type="PRINTS" id="PR00080">
    <property type="entry name" value="SDRFAMILY"/>
</dbReference>
<keyword evidence="6" id="KW-1185">Reference proteome</keyword>
<dbReference type="FunFam" id="3.40.50.720:FF:000084">
    <property type="entry name" value="Short-chain dehydrogenase reductase"/>
    <property type="match status" value="1"/>
</dbReference>
<accession>A0A427YRR9</accession>
<proteinExistence type="inferred from homology"/>
<dbReference type="InterPro" id="IPR020904">
    <property type="entry name" value="Sc_DH/Rdtase_CS"/>
</dbReference>
<dbReference type="STRING" id="1890683.A0A427YRR9"/>
<comment type="similarity">
    <text evidence="1 4">Belongs to the short-chain dehydrogenases/reductases (SDR) family.</text>
</comment>
<dbReference type="PRINTS" id="PR00081">
    <property type="entry name" value="GDHRDH"/>
</dbReference>
<dbReference type="AlphaFoldDB" id="A0A427YRR9"/>
<evidence type="ECO:0000313" key="5">
    <source>
        <dbReference type="EMBL" id="RSH93716.1"/>
    </source>
</evidence>
<reference evidence="5 6" key="1">
    <citation type="submission" date="2018-11" db="EMBL/GenBank/DDBJ databases">
        <title>Genome sequence of Saitozyma podzolica DSM 27192.</title>
        <authorList>
            <person name="Aliyu H."/>
            <person name="Gorte O."/>
            <person name="Ochsenreither K."/>
        </authorList>
    </citation>
    <scope>NUCLEOTIDE SEQUENCE [LARGE SCALE GENOMIC DNA]</scope>
    <source>
        <strain evidence="5 6">DSM 27192</strain>
    </source>
</reference>
<dbReference type="Pfam" id="PF00106">
    <property type="entry name" value="adh_short"/>
    <property type="match status" value="1"/>
</dbReference>
<dbReference type="PROSITE" id="PS00061">
    <property type="entry name" value="ADH_SHORT"/>
    <property type="match status" value="1"/>
</dbReference>
<dbReference type="PANTHER" id="PTHR43669">
    <property type="entry name" value="5-KETO-D-GLUCONATE 5-REDUCTASE"/>
    <property type="match status" value="1"/>
</dbReference>
<dbReference type="CDD" id="cd05233">
    <property type="entry name" value="SDR_c"/>
    <property type="match status" value="1"/>
</dbReference>
<dbReference type="OrthoDB" id="1933717at2759"/>
<evidence type="ECO:0000256" key="2">
    <source>
        <dbReference type="ARBA" id="ARBA00022857"/>
    </source>
</evidence>
<dbReference type="EMBL" id="RSCD01000003">
    <property type="protein sequence ID" value="RSH93716.1"/>
    <property type="molecule type" value="Genomic_DNA"/>
</dbReference>
<dbReference type="Proteomes" id="UP000279259">
    <property type="component" value="Unassembled WGS sequence"/>
</dbReference>
<dbReference type="InterPro" id="IPR036291">
    <property type="entry name" value="NAD(P)-bd_dom_sf"/>
</dbReference>
<evidence type="ECO:0000256" key="3">
    <source>
        <dbReference type="ARBA" id="ARBA00023002"/>
    </source>
</evidence>
<protein>
    <submittedName>
        <fullName evidence="5">Uncharacterized protein</fullName>
    </submittedName>
</protein>
<keyword evidence="2" id="KW-0521">NADP</keyword>
<evidence type="ECO:0000256" key="4">
    <source>
        <dbReference type="RuleBase" id="RU000363"/>
    </source>
</evidence>
<evidence type="ECO:0000256" key="1">
    <source>
        <dbReference type="ARBA" id="ARBA00006484"/>
    </source>
</evidence>
<dbReference type="PANTHER" id="PTHR43669:SF12">
    <property type="entry name" value="BLR5618 PROTEIN"/>
    <property type="match status" value="1"/>
</dbReference>
<organism evidence="5 6">
    <name type="scientific">Saitozyma podzolica</name>
    <dbReference type="NCBI Taxonomy" id="1890683"/>
    <lineage>
        <taxon>Eukaryota</taxon>
        <taxon>Fungi</taxon>
        <taxon>Dikarya</taxon>
        <taxon>Basidiomycota</taxon>
        <taxon>Agaricomycotina</taxon>
        <taxon>Tremellomycetes</taxon>
        <taxon>Tremellales</taxon>
        <taxon>Trimorphomycetaceae</taxon>
        <taxon>Saitozyma</taxon>
    </lineage>
</organism>
<dbReference type="SUPFAM" id="SSF51735">
    <property type="entry name" value="NAD(P)-binding Rossmann-fold domains"/>
    <property type="match status" value="1"/>
</dbReference>
<comment type="caution">
    <text evidence="5">The sequence shown here is derived from an EMBL/GenBank/DDBJ whole genome shotgun (WGS) entry which is preliminary data.</text>
</comment>
<dbReference type="InterPro" id="IPR002347">
    <property type="entry name" value="SDR_fam"/>
</dbReference>